<feature type="compositionally biased region" description="Polar residues" evidence="1">
    <location>
        <begin position="335"/>
        <end position="346"/>
    </location>
</feature>
<dbReference type="InterPro" id="IPR040412">
    <property type="entry name" value="At1g65710-like"/>
</dbReference>
<feature type="region of interest" description="Disordered" evidence="1">
    <location>
        <begin position="634"/>
        <end position="658"/>
    </location>
</feature>
<feature type="region of interest" description="Disordered" evidence="1">
    <location>
        <begin position="124"/>
        <end position="346"/>
    </location>
</feature>
<feature type="compositionally biased region" description="Low complexity" evidence="1">
    <location>
        <begin position="593"/>
        <end position="605"/>
    </location>
</feature>
<proteinExistence type="predicted"/>
<accession>A0A4S8KDZ1</accession>
<comment type="caution">
    <text evidence="2">The sequence shown here is derived from an EMBL/GenBank/DDBJ whole genome shotgun (WGS) entry which is preliminary data.</text>
</comment>
<evidence type="ECO:0000313" key="2">
    <source>
        <dbReference type="EMBL" id="THU73389.1"/>
    </source>
</evidence>
<feature type="region of interest" description="Disordered" evidence="1">
    <location>
        <begin position="52"/>
        <end position="78"/>
    </location>
</feature>
<reference evidence="2 3" key="1">
    <citation type="journal article" date="2019" name="Nat. Plants">
        <title>Genome sequencing of Musa balbisiana reveals subgenome evolution and function divergence in polyploid bananas.</title>
        <authorList>
            <person name="Yao X."/>
        </authorList>
    </citation>
    <scope>NUCLEOTIDE SEQUENCE [LARGE SCALE GENOMIC DNA]</scope>
    <source>
        <strain evidence="3">cv. DH-PKW</strain>
        <tissue evidence="2">Leaves</tissue>
    </source>
</reference>
<feature type="region of interest" description="Disordered" evidence="1">
    <location>
        <begin position="539"/>
        <end position="619"/>
    </location>
</feature>
<feature type="compositionally biased region" description="Basic residues" evidence="1">
    <location>
        <begin position="1"/>
        <end position="11"/>
    </location>
</feature>
<feature type="region of interest" description="Disordered" evidence="1">
    <location>
        <begin position="1"/>
        <end position="36"/>
    </location>
</feature>
<feature type="compositionally biased region" description="Low complexity" evidence="1">
    <location>
        <begin position="125"/>
        <end position="134"/>
    </location>
</feature>
<protein>
    <submittedName>
        <fullName evidence="2">Uncharacterized protein</fullName>
    </submittedName>
</protein>
<dbReference type="PANTHER" id="PTHR34367:SF1">
    <property type="entry name" value="OS04G0528600 PROTEIN"/>
    <property type="match status" value="1"/>
</dbReference>
<feature type="compositionally biased region" description="Polar residues" evidence="1">
    <location>
        <begin position="258"/>
        <end position="276"/>
    </location>
</feature>
<feature type="compositionally biased region" description="Basic and acidic residues" evidence="1">
    <location>
        <begin position="181"/>
        <end position="192"/>
    </location>
</feature>
<gene>
    <name evidence="2" type="ORF">C4D60_Mb04t22330</name>
</gene>
<name>A0A4S8KDZ1_MUSBA</name>
<dbReference type="Proteomes" id="UP000317650">
    <property type="component" value="Chromosome 4"/>
</dbReference>
<evidence type="ECO:0000313" key="3">
    <source>
        <dbReference type="Proteomes" id="UP000317650"/>
    </source>
</evidence>
<feature type="compositionally biased region" description="Polar residues" evidence="1">
    <location>
        <begin position="644"/>
        <end position="658"/>
    </location>
</feature>
<dbReference type="EMBL" id="PYDT01000001">
    <property type="protein sequence ID" value="THU73389.1"/>
    <property type="molecule type" value="Genomic_DNA"/>
</dbReference>
<dbReference type="AlphaFoldDB" id="A0A4S8KDZ1"/>
<sequence>MGLCFSKKKASSRNSHASKAIPNEKKTEKPSGAAVESAAVQKQAGVIIQNARKSAAESAAADEKVKDKKAETPTKKVDRKVETCGADPVLVAPVVEEFRPTAVVGSSSCTKEELDAILIQCGRLSRSSSGNASNGNGGGHRKYSGSKRSYDFDGEKKAEEEEGEECGEKPVSRPSPHRRTLGRERSGSRERGGGGGGGRRVSRSPGRRTEVPASPVATSERSRQPAKMVAVPARDKGRGVSPAAPTRRGRETAAVRTASPQPRSPASTTRISNENASYRAPPPNQPQSLSRSSSRKAEQSPYRRSPMKEVDENMLNRTNQNVNKKIRGGEEGMQKLSQPRTQKLSENGAQVSKGFQKNGAATALTNAVKSSNPVTDCVREQLMGCRGRDAAAAEEETEKASAKVEVQNPRTITRTRSSRRSSRDLDHVLGLNQEALLDPNPYASLLLEDIQNQHPDAAFSLPACVSKAFSIVEAVADLNSGSSENRSYAGDRFSHNNGSLDGRHGRRGLATEQPFVETEIVAKDDLLEPSLHRYVTMTDLGGGDVEPQESAGSNSVVGQPWASPWEPNSVDSTDQCWTSRSNNGDEVEQEARLSSSSYGGLYQSQHPQESETRVRRPWGGSCENKRNCYRRTLLHPPGAGAKTGSRSCSLPVSAAATT</sequence>
<feature type="region of interest" description="Disordered" evidence="1">
    <location>
        <begin position="481"/>
        <end position="506"/>
    </location>
</feature>
<dbReference type="STRING" id="52838.A0A4S8KDZ1"/>
<evidence type="ECO:0000256" key="1">
    <source>
        <dbReference type="SAM" id="MobiDB-lite"/>
    </source>
</evidence>
<dbReference type="PANTHER" id="PTHR34367">
    <property type="entry name" value="OS02G0734667 PROTEIN"/>
    <property type="match status" value="1"/>
</dbReference>
<feature type="compositionally biased region" description="Polar residues" evidence="1">
    <location>
        <begin position="569"/>
        <end position="584"/>
    </location>
</feature>
<keyword evidence="3" id="KW-1185">Reference proteome</keyword>
<feature type="compositionally biased region" description="Basic and acidic residues" evidence="1">
    <location>
        <begin position="148"/>
        <end position="159"/>
    </location>
</feature>
<organism evidence="2 3">
    <name type="scientific">Musa balbisiana</name>
    <name type="common">Banana</name>
    <dbReference type="NCBI Taxonomy" id="52838"/>
    <lineage>
        <taxon>Eukaryota</taxon>
        <taxon>Viridiplantae</taxon>
        <taxon>Streptophyta</taxon>
        <taxon>Embryophyta</taxon>
        <taxon>Tracheophyta</taxon>
        <taxon>Spermatophyta</taxon>
        <taxon>Magnoliopsida</taxon>
        <taxon>Liliopsida</taxon>
        <taxon>Zingiberales</taxon>
        <taxon>Musaceae</taxon>
        <taxon>Musa</taxon>
    </lineage>
</organism>
<feature type="compositionally biased region" description="Basic and acidic residues" evidence="1">
    <location>
        <begin position="61"/>
        <end position="78"/>
    </location>
</feature>